<dbReference type="InterPro" id="IPR029009">
    <property type="entry name" value="ASB_dom_sf"/>
</dbReference>
<keyword evidence="10 14" id="KW-0456">Lyase</keyword>
<dbReference type="Proteomes" id="UP000321606">
    <property type="component" value="Chromosome"/>
</dbReference>
<evidence type="ECO:0000256" key="6">
    <source>
        <dbReference type="ARBA" id="ARBA00022485"/>
    </source>
</evidence>
<evidence type="ECO:0000256" key="3">
    <source>
        <dbReference type="ARBA" id="ARBA00008636"/>
    </source>
</evidence>
<dbReference type="EC" id="4.3.1.17" evidence="4"/>
<feature type="domain" description="Serine dehydratase beta chain" evidence="13">
    <location>
        <begin position="6"/>
        <end position="84"/>
    </location>
</feature>
<dbReference type="SUPFAM" id="SSF143548">
    <property type="entry name" value="Serine metabolism enzymes domain"/>
    <property type="match status" value="1"/>
</dbReference>
<sequence length="421" mass="46598">METLREFYKIGNGPSSSHTMGPERAASLFKKRAEEKYGKDLRYKAELYGSLAATGKGHLTDFIIKKTLENAEKDNIEVVFMPEIVYDFHTNGVRFFVYKKDDINFEDPSESALFFSVGGGSIVEAKDGNENLNKNADVEHIYPQKNFKEIMEYCERENITIPQYVERYEGTEIWDYLKEVWNAMDDAVNRGLNTEGYLHGMLHLERKAKMFYEKYLNARFKDVKGRVYSYALAASEENASAGKVVTAPTCGASGLIPAVLKTFQQENGLSEEEIINALAVAGVIGNVYKQNASISGAEVGCQGEVGVACSMGSGMAAYIMGGGLQEIEYAAEIGMEHCLGMTCDPMLGYVQIPCIERNAIYAAKAMDCAQYSLMSGGENHLITLDEVVETMLQTGKDLHSNYKETSLAGLAKLKKAKLNLE</sequence>
<dbReference type="GO" id="GO:0006094">
    <property type="term" value="P:gluconeogenesis"/>
    <property type="evidence" value="ECO:0007669"/>
    <property type="project" value="UniProtKB-KW"/>
</dbReference>
<dbReference type="OrthoDB" id="9805537at2"/>
<evidence type="ECO:0000259" key="12">
    <source>
        <dbReference type="Pfam" id="PF03313"/>
    </source>
</evidence>
<evidence type="ECO:0000256" key="7">
    <source>
        <dbReference type="ARBA" id="ARBA00022723"/>
    </source>
</evidence>
<proteinExistence type="inferred from homology"/>
<dbReference type="GO" id="GO:0051539">
    <property type="term" value="F:4 iron, 4 sulfur cluster binding"/>
    <property type="evidence" value="ECO:0007669"/>
    <property type="project" value="UniProtKB-KW"/>
</dbReference>
<keyword evidence="6" id="KW-0004">4Fe-4S</keyword>
<dbReference type="STRING" id="714315.GCA_000516535_00978"/>
<dbReference type="PANTHER" id="PTHR30182">
    <property type="entry name" value="L-SERINE DEHYDRATASE"/>
    <property type="match status" value="1"/>
</dbReference>
<evidence type="ECO:0000256" key="8">
    <source>
        <dbReference type="ARBA" id="ARBA00023004"/>
    </source>
</evidence>
<comment type="catalytic activity">
    <reaction evidence="11">
        <text>L-serine = pyruvate + NH4(+)</text>
        <dbReference type="Rhea" id="RHEA:19169"/>
        <dbReference type="ChEBI" id="CHEBI:15361"/>
        <dbReference type="ChEBI" id="CHEBI:28938"/>
        <dbReference type="ChEBI" id="CHEBI:33384"/>
        <dbReference type="EC" id="4.3.1.17"/>
    </reaction>
</comment>
<dbReference type="GO" id="GO:0046872">
    <property type="term" value="F:metal ion binding"/>
    <property type="evidence" value="ECO:0007669"/>
    <property type="project" value="UniProtKB-KW"/>
</dbReference>
<organism evidence="14 15">
    <name type="scientific">Pseudoleptotrichia goodfellowii</name>
    <dbReference type="NCBI Taxonomy" id="157692"/>
    <lineage>
        <taxon>Bacteria</taxon>
        <taxon>Fusobacteriati</taxon>
        <taxon>Fusobacteriota</taxon>
        <taxon>Fusobacteriia</taxon>
        <taxon>Fusobacteriales</taxon>
        <taxon>Leptotrichiaceae</taxon>
        <taxon>Pseudoleptotrichia</taxon>
    </lineage>
</organism>
<dbReference type="PANTHER" id="PTHR30182:SF1">
    <property type="entry name" value="L-SERINE DEHYDRATASE 1"/>
    <property type="match status" value="1"/>
</dbReference>
<dbReference type="Pfam" id="PF03315">
    <property type="entry name" value="SDH_beta"/>
    <property type="match status" value="1"/>
</dbReference>
<keyword evidence="7" id="KW-0479">Metal-binding</keyword>
<evidence type="ECO:0000256" key="5">
    <source>
        <dbReference type="ARBA" id="ARBA00022432"/>
    </source>
</evidence>
<comment type="pathway">
    <text evidence="2">Carbohydrate biosynthesis; gluconeogenesis.</text>
</comment>
<reference evidence="14 15" key="1">
    <citation type="submission" date="2019-07" db="EMBL/GenBank/DDBJ databases">
        <title>Complete Genome Sequence of Leptotrichia goodfellowii Strain JCM 16774.</title>
        <authorList>
            <person name="Watanabe S."/>
            <person name="Cui L."/>
        </authorList>
    </citation>
    <scope>NUCLEOTIDE SEQUENCE [LARGE SCALE GENOMIC DNA]</scope>
    <source>
        <strain evidence="14 15">JCM16774</strain>
    </source>
</reference>
<dbReference type="RefSeq" id="WP_026737461.1">
    <property type="nucleotide sequence ID" value="NZ_AP019822.1"/>
</dbReference>
<evidence type="ECO:0000256" key="10">
    <source>
        <dbReference type="ARBA" id="ARBA00023239"/>
    </source>
</evidence>
<dbReference type="KEGG" id="lgo:JCM16774_0987"/>
<comment type="cofactor">
    <cofactor evidence="1">
        <name>[4Fe-4S] cluster</name>
        <dbReference type="ChEBI" id="CHEBI:49883"/>
    </cofactor>
</comment>
<dbReference type="EMBL" id="AP019822">
    <property type="protein sequence ID" value="BBM36055.1"/>
    <property type="molecule type" value="Genomic_DNA"/>
</dbReference>
<evidence type="ECO:0000256" key="9">
    <source>
        <dbReference type="ARBA" id="ARBA00023014"/>
    </source>
</evidence>
<comment type="similarity">
    <text evidence="3">Belongs to the iron-sulfur dependent L-serine dehydratase family.</text>
</comment>
<dbReference type="Pfam" id="PF03313">
    <property type="entry name" value="SDH_alpha"/>
    <property type="match status" value="1"/>
</dbReference>
<dbReference type="Gene3D" id="3.30.1330.90">
    <property type="entry name" value="D-3-phosphoglycerate dehydrogenase, domain 3"/>
    <property type="match status" value="1"/>
</dbReference>
<gene>
    <name evidence="14" type="primary">tdcG</name>
    <name evidence="14" type="ORF">JCM16774_0987</name>
</gene>
<evidence type="ECO:0000259" key="13">
    <source>
        <dbReference type="Pfam" id="PF03315"/>
    </source>
</evidence>
<dbReference type="InterPro" id="IPR005130">
    <property type="entry name" value="Ser_deHydtase-like_asu"/>
</dbReference>
<name>A0A510JCW8_9FUSO</name>
<evidence type="ECO:0000256" key="2">
    <source>
        <dbReference type="ARBA" id="ARBA00004742"/>
    </source>
</evidence>
<evidence type="ECO:0000256" key="11">
    <source>
        <dbReference type="ARBA" id="ARBA00049406"/>
    </source>
</evidence>
<keyword evidence="9" id="KW-0411">Iron-sulfur</keyword>
<evidence type="ECO:0000256" key="1">
    <source>
        <dbReference type="ARBA" id="ARBA00001966"/>
    </source>
</evidence>
<dbReference type="InterPro" id="IPR051318">
    <property type="entry name" value="Fe-S_L-Ser"/>
</dbReference>
<dbReference type="InterPro" id="IPR005131">
    <property type="entry name" value="Ser_deHydtase_bsu"/>
</dbReference>
<accession>A0A510JCW8</accession>
<keyword evidence="5" id="KW-0312">Gluconeogenesis</keyword>
<evidence type="ECO:0000313" key="15">
    <source>
        <dbReference type="Proteomes" id="UP000321606"/>
    </source>
</evidence>
<dbReference type="GO" id="GO:0003941">
    <property type="term" value="F:L-serine ammonia-lyase activity"/>
    <property type="evidence" value="ECO:0007669"/>
    <property type="project" value="UniProtKB-EC"/>
</dbReference>
<protein>
    <recommendedName>
        <fullName evidence="4">L-serine ammonia-lyase</fullName>
        <ecNumber evidence="4">4.3.1.17</ecNumber>
    </recommendedName>
</protein>
<dbReference type="AlphaFoldDB" id="A0A510JCW8"/>
<evidence type="ECO:0000313" key="14">
    <source>
        <dbReference type="EMBL" id="BBM36055.1"/>
    </source>
</evidence>
<keyword evidence="8" id="KW-0408">Iron</keyword>
<feature type="domain" description="Serine dehydratase-like alpha subunit" evidence="12">
    <location>
        <begin position="169"/>
        <end position="411"/>
    </location>
</feature>
<evidence type="ECO:0000256" key="4">
    <source>
        <dbReference type="ARBA" id="ARBA00012093"/>
    </source>
</evidence>